<dbReference type="AlphaFoldDB" id="A0A9N9QMJ7"/>
<sequence>MPEKDQKLVRHKEAQRRRAYRNQNPTLELCQEKVKLDDNVWGDQTTNKLERVISNNTIQEQKRRKIKEKSIQINCIEKNDEGLLHKVKMFFKREKPVNDTNQKLIEKNEDKDAKNQKHHSKKNSKKVNLKNKSLELGPINGEIQKVIMPNKNDKNCLVVKDLYRRKKTENDPEQEHKSNPARKKTKNISEGMGPNEQYLPLIKSTCSEHNTKITNPKNNQGLIINELTIESIKTKLEEKIKHELQDELKHFSCRLESIFNEKFELFLHGYEQQREKRRKEKKERAKTSNNEDCKNPKEKIIIDVLQWLMNGNNFNTNFSSAQQDSTSVTDSGKLLENKSNALPIRNLPQHVAKSSFVKEEFKKLRRQLKRETVPLVNIISEITNASQIQNPKEKRNNFSAKARHKDNQELIISPPEKFRNAQRQLNYETVPIINIFPGTANSIQTEYDGERQRSSSAKGKNVSKPKHELIISPPERFKNQQRQMNVNTVPIINILPQTKENQKNSCATKHEDNKNIIIVLPVQFKNSQLNSSMISILPETINTIEARNRKAKEQSSTSERKNMLPRHIMPPIMSNRKPPNNRLKLDTLSVFAIYPKPLKTTQTQTSYKCLVEKRKTSKRFRSYYQYHLARDSREKTIDFSKIVSDRNMIGSSLEEEQPEVEKIYSGPQKFSVSEDSNHSRNIGEGPLTSHESVAGSSYGRLMTSLDNGKVSNFKRRRNVRDGNGKCISLHKNIPQTNSKNYVVASKYENQYETNKRIFLNNAKVFKRSEAKPKKSYLQETFTRLPSVDTIEASVGSAILIEDDFFNITSLYENVENLEEDVEGNLKGPVVTVDAAIGSKTLDMSQEKEYREMSVGSKQLFKSKTPQPHKSTPVTPTGFRRNAVCSNMASINKSKIPIQQVKPDRFTKNAFVRPSADITRIRQTTTSLRRAARARPTIIPKKEPCYYRLKPQTPRAKPPTCKSRLETSAPIHESPRIDNVSEIRESHVKFEAVNLQTPRTKPPRPESPAPIQESPRIEEETSNTQVDFEATEPIKLRTPRKKSSSSLSTTKSPQQKSPRNEILMEKFRNFPQTRVKSRAAFRHVTRNDPAIDEVSTYEKRKRYDRGLRKMIKNHKNKKSIKISREPVKTQKSQKYNKSKPCEVRAVLHETVECVDSCLIQMNGSGTLSSDKTMKLAVLLQQLPVPVISNIFNDNLSRFRPNYLTFKNSVEFLYSSSKYSSSSKDICSDDDDNQNILNNVRVYVASFSCPSLLEKSSTFEYLYEAPTPISSTSMTGNIIYF</sequence>
<name>A0A9N9QMJ7_9CUCU</name>
<dbReference type="Proteomes" id="UP001152799">
    <property type="component" value="Chromosome 7"/>
</dbReference>
<feature type="compositionally biased region" description="Basic and acidic residues" evidence="1">
    <location>
        <begin position="168"/>
        <end position="178"/>
    </location>
</feature>
<feature type="compositionally biased region" description="Low complexity" evidence="1">
    <location>
        <begin position="1043"/>
        <end position="1056"/>
    </location>
</feature>
<protein>
    <submittedName>
        <fullName evidence="2">Uncharacterized protein</fullName>
    </submittedName>
</protein>
<reference evidence="2" key="1">
    <citation type="submission" date="2022-01" db="EMBL/GenBank/DDBJ databases">
        <authorList>
            <person name="King R."/>
        </authorList>
    </citation>
    <scope>NUCLEOTIDE SEQUENCE</scope>
</reference>
<evidence type="ECO:0000313" key="2">
    <source>
        <dbReference type="EMBL" id="CAG9771798.1"/>
    </source>
</evidence>
<evidence type="ECO:0000313" key="3">
    <source>
        <dbReference type="Proteomes" id="UP001152799"/>
    </source>
</evidence>
<feature type="compositionally biased region" description="Basic and acidic residues" evidence="1">
    <location>
        <begin position="104"/>
        <end position="115"/>
    </location>
</feature>
<feature type="region of interest" description="Disordered" evidence="1">
    <location>
        <begin position="444"/>
        <end position="467"/>
    </location>
</feature>
<proteinExistence type="predicted"/>
<accession>A0A9N9QMJ7</accession>
<feature type="region of interest" description="Disordered" evidence="1">
    <location>
        <begin position="948"/>
        <end position="1061"/>
    </location>
</feature>
<gene>
    <name evidence="2" type="ORF">CEUTPL_LOCUS12223</name>
</gene>
<organism evidence="2 3">
    <name type="scientific">Ceutorhynchus assimilis</name>
    <name type="common">cabbage seed weevil</name>
    <dbReference type="NCBI Taxonomy" id="467358"/>
    <lineage>
        <taxon>Eukaryota</taxon>
        <taxon>Metazoa</taxon>
        <taxon>Ecdysozoa</taxon>
        <taxon>Arthropoda</taxon>
        <taxon>Hexapoda</taxon>
        <taxon>Insecta</taxon>
        <taxon>Pterygota</taxon>
        <taxon>Neoptera</taxon>
        <taxon>Endopterygota</taxon>
        <taxon>Coleoptera</taxon>
        <taxon>Polyphaga</taxon>
        <taxon>Cucujiformia</taxon>
        <taxon>Curculionidae</taxon>
        <taxon>Ceutorhynchinae</taxon>
        <taxon>Ceutorhynchus</taxon>
    </lineage>
</organism>
<feature type="region of interest" description="Disordered" evidence="1">
    <location>
        <begin position="98"/>
        <end position="133"/>
    </location>
</feature>
<dbReference type="EMBL" id="OU892283">
    <property type="protein sequence ID" value="CAG9771798.1"/>
    <property type="molecule type" value="Genomic_DNA"/>
</dbReference>
<feature type="region of interest" description="Disordered" evidence="1">
    <location>
        <begin position="669"/>
        <end position="693"/>
    </location>
</feature>
<evidence type="ECO:0000256" key="1">
    <source>
        <dbReference type="SAM" id="MobiDB-lite"/>
    </source>
</evidence>
<feature type="region of interest" description="Disordered" evidence="1">
    <location>
        <begin position="165"/>
        <end position="195"/>
    </location>
</feature>
<feature type="compositionally biased region" description="Basic and acidic residues" evidence="1">
    <location>
        <begin position="972"/>
        <end position="989"/>
    </location>
</feature>
<feature type="compositionally biased region" description="Basic residues" evidence="1">
    <location>
        <begin position="116"/>
        <end position="129"/>
    </location>
</feature>
<keyword evidence="3" id="KW-1185">Reference proteome</keyword>